<sequence>MGRIRKKVGTKEELLSYSPPIALNPETNKGKWRAYFGNSNPIHIEIGTGKGTFITTLASRNPEINYLGFEKVEEVLLLATKKAINLNLKNMGFIWGDVSDILEYFAPEEIDRLYINFCDPWPKKRHEKRRLTYRDFLDFYQQILKPEGEIHYKTDNEGLFQSSLNEFCHRKWNLKNISLNLYKDLPEDNVATEYETKFVGKGSSIFRLEANIPD</sequence>
<evidence type="ECO:0000256" key="5">
    <source>
        <dbReference type="ARBA" id="ARBA00022691"/>
    </source>
</evidence>
<evidence type="ECO:0000256" key="2">
    <source>
        <dbReference type="ARBA" id="ARBA00003015"/>
    </source>
</evidence>
<reference evidence="10 11" key="1">
    <citation type="submission" date="2017-04" db="EMBL/GenBank/DDBJ databases">
        <authorList>
            <person name="Afonso C.L."/>
            <person name="Miller P.J."/>
            <person name="Scott M.A."/>
            <person name="Spackman E."/>
            <person name="Goraichik I."/>
            <person name="Dimitrov K.M."/>
            <person name="Suarez D.L."/>
            <person name="Swayne D.E."/>
        </authorList>
    </citation>
    <scope>NUCLEOTIDE SEQUENCE [LARGE SCALE GENOMIC DNA]</scope>
    <source>
        <strain evidence="10 11">DSM 11270</strain>
    </source>
</reference>
<evidence type="ECO:0000256" key="8">
    <source>
        <dbReference type="ARBA" id="ARBA00060767"/>
    </source>
</evidence>
<feature type="region of interest" description="Interaction with RNA" evidence="9">
    <location>
        <begin position="125"/>
        <end position="130"/>
    </location>
</feature>
<protein>
    <recommendedName>
        <fullName evidence="9">tRNA (guanine-N(7)-)-methyltransferase</fullName>
        <ecNumber evidence="9">2.1.1.33</ecNumber>
    </recommendedName>
    <alternativeName>
        <fullName evidence="9">tRNA (guanine(46)-N(7))-methyltransferase</fullName>
    </alternativeName>
    <alternativeName>
        <fullName evidence="9">tRNA(m7G46)-methyltransferase</fullName>
    </alternativeName>
</protein>
<evidence type="ECO:0000256" key="6">
    <source>
        <dbReference type="ARBA" id="ARBA00022694"/>
    </source>
</evidence>
<dbReference type="NCBIfam" id="NF001080">
    <property type="entry name" value="PRK00121.2-2"/>
    <property type="match status" value="1"/>
</dbReference>
<feature type="binding site" evidence="9">
    <location>
        <position position="155"/>
    </location>
    <ligand>
        <name>substrate</name>
    </ligand>
</feature>
<dbReference type="EMBL" id="FWWT01000015">
    <property type="protein sequence ID" value="SMB88046.1"/>
    <property type="molecule type" value="Genomic_DNA"/>
</dbReference>
<evidence type="ECO:0000313" key="10">
    <source>
        <dbReference type="EMBL" id="SMB88046.1"/>
    </source>
</evidence>
<comment type="function">
    <text evidence="2 9">Catalyzes the formation of N(7)-methylguanine at position 46 (m7G46) in tRNA.</text>
</comment>
<evidence type="ECO:0000313" key="11">
    <source>
        <dbReference type="Proteomes" id="UP000192731"/>
    </source>
</evidence>
<name>A0A1W1V432_DESTI</name>
<comment type="pathway">
    <text evidence="7 9">tRNA modification; N(7)-methylguanine-tRNA biosynthesis.</text>
</comment>
<feature type="binding site" evidence="9">
    <location>
        <position position="70"/>
    </location>
    <ligand>
        <name>S-adenosyl-L-methionine</name>
        <dbReference type="ChEBI" id="CHEBI:59789"/>
    </ligand>
</feature>
<feature type="binding site" evidence="9">
    <location>
        <begin position="192"/>
        <end position="195"/>
    </location>
    <ligand>
        <name>substrate</name>
    </ligand>
</feature>
<feature type="binding site" evidence="9">
    <location>
        <position position="123"/>
    </location>
    <ligand>
        <name>substrate</name>
    </ligand>
</feature>
<dbReference type="InterPro" id="IPR003358">
    <property type="entry name" value="tRNA_(Gua-N-7)_MeTrfase_Trmb"/>
</dbReference>
<keyword evidence="11" id="KW-1185">Reference proteome</keyword>
<evidence type="ECO:0000256" key="3">
    <source>
        <dbReference type="ARBA" id="ARBA00022603"/>
    </source>
</evidence>
<gene>
    <name evidence="9" type="primary">trmB</name>
    <name evidence="10" type="ORF">SAMN00017405_1824</name>
</gene>
<dbReference type="FunFam" id="3.40.50.150:FF:000035">
    <property type="entry name" value="tRNA (guanine-N(7)-)-methyltransferase"/>
    <property type="match status" value="1"/>
</dbReference>
<dbReference type="GO" id="GO:0008176">
    <property type="term" value="F:tRNA (guanine(46)-N7)-methyltransferase activity"/>
    <property type="evidence" value="ECO:0007669"/>
    <property type="project" value="UniProtKB-UniRule"/>
</dbReference>
<dbReference type="NCBIfam" id="TIGR00091">
    <property type="entry name" value="tRNA (guanosine(46)-N7)-methyltransferase TrmB"/>
    <property type="match status" value="1"/>
</dbReference>
<dbReference type="SUPFAM" id="SSF53335">
    <property type="entry name" value="S-adenosyl-L-methionine-dependent methyltransferases"/>
    <property type="match status" value="1"/>
</dbReference>
<dbReference type="AlphaFoldDB" id="A0A1W1V432"/>
<dbReference type="UniPathway" id="UPA00989"/>
<proteinExistence type="inferred from homology"/>
<evidence type="ECO:0000256" key="4">
    <source>
        <dbReference type="ARBA" id="ARBA00022679"/>
    </source>
</evidence>
<dbReference type="HAMAP" id="MF_01057">
    <property type="entry name" value="tRNA_methyltr_TrmB"/>
    <property type="match status" value="1"/>
</dbReference>
<keyword evidence="5 9" id="KW-0949">S-adenosyl-L-methionine</keyword>
<keyword evidence="4 9" id="KW-0808">Transferase</keyword>
<evidence type="ECO:0000256" key="1">
    <source>
        <dbReference type="ARBA" id="ARBA00000142"/>
    </source>
</evidence>
<evidence type="ECO:0000256" key="7">
    <source>
        <dbReference type="ARBA" id="ARBA00060552"/>
    </source>
</evidence>
<accession>A0A1W1V432</accession>
<dbReference type="Gene3D" id="3.40.50.150">
    <property type="entry name" value="Vaccinia Virus protein VP39"/>
    <property type="match status" value="1"/>
</dbReference>
<dbReference type="STRING" id="656914.SAMN00017405_1824"/>
<organism evidence="10 11">
    <name type="scientific">Desulfonispora thiosulfatigenes DSM 11270</name>
    <dbReference type="NCBI Taxonomy" id="656914"/>
    <lineage>
        <taxon>Bacteria</taxon>
        <taxon>Bacillati</taxon>
        <taxon>Bacillota</taxon>
        <taxon>Clostridia</taxon>
        <taxon>Eubacteriales</taxon>
        <taxon>Peptococcaceae</taxon>
        <taxon>Desulfonispora</taxon>
    </lineage>
</organism>
<dbReference type="PANTHER" id="PTHR23417:SF14">
    <property type="entry name" value="PENTACOTRIPEPTIDE-REPEAT REGION OF PRORP DOMAIN-CONTAINING PROTEIN"/>
    <property type="match status" value="1"/>
</dbReference>
<comment type="similarity">
    <text evidence="8 9">Belongs to the class I-like SAM-binding methyltransferase superfamily. TrmB family.</text>
</comment>
<dbReference type="InterPro" id="IPR029063">
    <property type="entry name" value="SAM-dependent_MTases_sf"/>
</dbReference>
<feature type="binding site" evidence="9">
    <location>
        <position position="45"/>
    </location>
    <ligand>
        <name>S-adenosyl-L-methionine</name>
        <dbReference type="ChEBI" id="CHEBI:59789"/>
    </ligand>
</feature>
<dbReference type="RefSeq" id="WP_084052807.1">
    <property type="nucleotide sequence ID" value="NZ_FWWT01000015.1"/>
</dbReference>
<dbReference type="InterPro" id="IPR055361">
    <property type="entry name" value="tRNA_methyltr_TrmB_bact"/>
</dbReference>
<dbReference type="CDD" id="cd02440">
    <property type="entry name" value="AdoMet_MTases"/>
    <property type="match status" value="1"/>
</dbReference>
<dbReference type="GO" id="GO:0043527">
    <property type="term" value="C:tRNA methyltransferase complex"/>
    <property type="evidence" value="ECO:0007669"/>
    <property type="project" value="TreeGrafter"/>
</dbReference>
<feature type="binding site" evidence="9">
    <location>
        <position position="119"/>
    </location>
    <ligand>
        <name>S-adenosyl-L-methionine</name>
        <dbReference type="ChEBI" id="CHEBI:59789"/>
    </ligand>
</feature>
<dbReference type="PROSITE" id="PS51625">
    <property type="entry name" value="SAM_MT_TRMB"/>
    <property type="match status" value="1"/>
</dbReference>
<evidence type="ECO:0000256" key="9">
    <source>
        <dbReference type="HAMAP-Rule" id="MF_01057"/>
    </source>
</evidence>
<dbReference type="EC" id="2.1.1.33" evidence="9"/>
<dbReference type="Proteomes" id="UP000192731">
    <property type="component" value="Unassembled WGS sequence"/>
</dbReference>
<keyword evidence="6 9" id="KW-0819">tRNA processing</keyword>
<dbReference type="PANTHER" id="PTHR23417">
    <property type="entry name" value="3-DEOXY-D-MANNO-OCTULOSONIC-ACID TRANSFERASE/TRNA GUANINE-N 7 - -METHYLTRANSFERASE"/>
    <property type="match status" value="1"/>
</dbReference>
<comment type="catalytic activity">
    <reaction evidence="1 9">
        <text>guanosine(46) in tRNA + S-adenosyl-L-methionine = N(7)-methylguanosine(46) in tRNA + S-adenosyl-L-homocysteine</text>
        <dbReference type="Rhea" id="RHEA:42708"/>
        <dbReference type="Rhea" id="RHEA-COMP:10188"/>
        <dbReference type="Rhea" id="RHEA-COMP:10189"/>
        <dbReference type="ChEBI" id="CHEBI:57856"/>
        <dbReference type="ChEBI" id="CHEBI:59789"/>
        <dbReference type="ChEBI" id="CHEBI:74269"/>
        <dbReference type="ChEBI" id="CHEBI:74480"/>
        <dbReference type="EC" id="2.1.1.33"/>
    </reaction>
</comment>
<keyword evidence="3 9" id="KW-0489">Methyltransferase</keyword>
<dbReference type="Pfam" id="PF02390">
    <property type="entry name" value="Methyltransf_4"/>
    <property type="match status" value="1"/>
</dbReference>
<dbReference type="OrthoDB" id="9802090at2"/>
<feature type="binding site" evidence="9">
    <location>
        <position position="97"/>
    </location>
    <ligand>
        <name>S-adenosyl-L-methionine</name>
        <dbReference type="ChEBI" id="CHEBI:59789"/>
    </ligand>
</feature>